<gene>
    <name evidence="2" type="ORF">MERR_LOCUS49513</name>
</gene>
<feature type="region of interest" description="Disordered" evidence="1">
    <location>
        <begin position="1"/>
        <end position="184"/>
    </location>
</feature>
<dbReference type="AlphaFoldDB" id="A0A6D2LQ37"/>
<protein>
    <submittedName>
        <fullName evidence="2">Uncharacterized protein</fullName>
    </submittedName>
</protein>
<comment type="caution">
    <text evidence="2">The sequence shown here is derived from an EMBL/GenBank/DDBJ whole genome shotgun (WGS) entry which is preliminary data.</text>
</comment>
<name>A0A6D2LQ37_9BRAS</name>
<dbReference type="EMBL" id="CACVBM020001939">
    <property type="protein sequence ID" value="CAA7062277.1"/>
    <property type="molecule type" value="Genomic_DNA"/>
</dbReference>
<evidence type="ECO:0000313" key="2">
    <source>
        <dbReference type="EMBL" id="CAA7062277.1"/>
    </source>
</evidence>
<feature type="compositionally biased region" description="Basic and acidic residues" evidence="1">
    <location>
        <begin position="143"/>
        <end position="156"/>
    </location>
</feature>
<evidence type="ECO:0000256" key="1">
    <source>
        <dbReference type="SAM" id="MobiDB-lite"/>
    </source>
</evidence>
<proteinExistence type="predicted"/>
<evidence type="ECO:0000313" key="3">
    <source>
        <dbReference type="Proteomes" id="UP000467841"/>
    </source>
</evidence>
<accession>A0A6D2LQ37</accession>
<sequence length="184" mass="20316">MSRKGVIAKRVNCSRRLYRESAPKPRSPAGRGTHVPRSAKTVSVRLKSRPKSKTARPITQHDPGNIVPRSAKSHPTPAAHDQPREPGNKASRPRNPRVPRPMHPSEPGKNVPRPAEKPSAKSQSARPRRPTVNHPATTVPTRPRPDCPADRPDDRPNAAVDPKPVLKPISYFQARLNPKPPQKT</sequence>
<organism evidence="2 3">
    <name type="scientific">Microthlaspi erraticum</name>
    <dbReference type="NCBI Taxonomy" id="1685480"/>
    <lineage>
        <taxon>Eukaryota</taxon>
        <taxon>Viridiplantae</taxon>
        <taxon>Streptophyta</taxon>
        <taxon>Embryophyta</taxon>
        <taxon>Tracheophyta</taxon>
        <taxon>Spermatophyta</taxon>
        <taxon>Magnoliopsida</taxon>
        <taxon>eudicotyledons</taxon>
        <taxon>Gunneridae</taxon>
        <taxon>Pentapetalae</taxon>
        <taxon>rosids</taxon>
        <taxon>malvids</taxon>
        <taxon>Brassicales</taxon>
        <taxon>Brassicaceae</taxon>
        <taxon>Coluteocarpeae</taxon>
        <taxon>Microthlaspi</taxon>
    </lineage>
</organism>
<reference evidence="2" key="1">
    <citation type="submission" date="2020-01" db="EMBL/GenBank/DDBJ databases">
        <authorList>
            <person name="Mishra B."/>
        </authorList>
    </citation>
    <scope>NUCLEOTIDE SEQUENCE [LARGE SCALE GENOMIC DNA]</scope>
</reference>
<keyword evidence="3" id="KW-1185">Reference proteome</keyword>
<dbReference type="Proteomes" id="UP000467841">
    <property type="component" value="Unassembled WGS sequence"/>
</dbReference>